<reference evidence="2" key="1">
    <citation type="submission" date="2014-09" db="EMBL/GenBank/DDBJ databases">
        <authorList>
            <person name="Magalhaes I.L.F."/>
            <person name="Oliveira U."/>
            <person name="Santos F.R."/>
            <person name="Vidigal T.H.D.A."/>
            <person name="Brescovit A.D."/>
            <person name="Santos A.J."/>
        </authorList>
    </citation>
    <scope>NUCLEOTIDE SEQUENCE</scope>
    <source>
        <tissue evidence="2">Shoot tissue taken approximately 20 cm above the soil surface</tissue>
    </source>
</reference>
<reference evidence="2" key="2">
    <citation type="journal article" date="2015" name="Data Brief">
        <title>Shoot transcriptome of the giant reed, Arundo donax.</title>
        <authorList>
            <person name="Barrero R.A."/>
            <person name="Guerrero F.D."/>
            <person name="Moolhuijzen P."/>
            <person name="Goolsby J.A."/>
            <person name="Tidwell J."/>
            <person name="Bellgard S.E."/>
            <person name="Bellgard M.I."/>
        </authorList>
    </citation>
    <scope>NUCLEOTIDE SEQUENCE</scope>
    <source>
        <tissue evidence="2">Shoot tissue taken approximately 20 cm above the soil surface</tissue>
    </source>
</reference>
<name>A0A0A9AFR5_ARUDO</name>
<accession>A0A0A9AFR5</accession>
<evidence type="ECO:0000256" key="1">
    <source>
        <dbReference type="SAM" id="MobiDB-lite"/>
    </source>
</evidence>
<feature type="region of interest" description="Disordered" evidence="1">
    <location>
        <begin position="1"/>
        <end position="34"/>
    </location>
</feature>
<organism evidence="2">
    <name type="scientific">Arundo donax</name>
    <name type="common">Giant reed</name>
    <name type="synonym">Donax arundinaceus</name>
    <dbReference type="NCBI Taxonomy" id="35708"/>
    <lineage>
        <taxon>Eukaryota</taxon>
        <taxon>Viridiplantae</taxon>
        <taxon>Streptophyta</taxon>
        <taxon>Embryophyta</taxon>
        <taxon>Tracheophyta</taxon>
        <taxon>Spermatophyta</taxon>
        <taxon>Magnoliopsida</taxon>
        <taxon>Liliopsida</taxon>
        <taxon>Poales</taxon>
        <taxon>Poaceae</taxon>
        <taxon>PACMAD clade</taxon>
        <taxon>Arundinoideae</taxon>
        <taxon>Arundineae</taxon>
        <taxon>Arundo</taxon>
    </lineage>
</organism>
<protein>
    <submittedName>
        <fullName evidence="2">Uncharacterized protein</fullName>
    </submittedName>
</protein>
<dbReference type="AlphaFoldDB" id="A0A0A9AFR5"/>
<evidence type="ECO:0000313" key="2">
    <source>
        <dbReference type="EMBL" id="JAD47770.1"/>
    </source>
</evidence>
<feature type="compositionally biased region" description="Polar residues" evidence="1">
    <location>
        <begin position="19"/>
        <end position="34"/>
    </location>
</feature>
<sequence length="34" mass="3678">MSAPGAPLTRPPRCHMEPQSRSPFPKSSSINLPC</sequence>
<proteinExistence type="predicted"/>
<dbReference type="EMBL" id="GBRH01250125">
    <property type="protein sequence ID" value="JAD47770.1"/>
    <property type="molecule type" value="Transcribed_RNA"/>
</dbReference>